<dbReference type="RefSeq" id="WP_144816373.1">
    <property type="nucleotide sequence ID" value="NZ_VLKP01000011.1"/>
</dbReference>
<evidence type="ECO:0000256" key="4">
    <source>
        <dbReference type="ARBA" id="ARBA00022448"/>
    </source>
</evidence>
<dbReference type="OrthoDB" id="9778554at2"/>
<comment type="function">
    <text evidence="12">Necessary for flagellar biosynthesis. May be involved in translocation of the flagellum.</text>
</comment>
<keyword evidence="17" id="KW-0969">Cilium</keyword>
<keyword evidence="5" id="KW-1003">Cell membrane</keyword>
<keyword evidence="4" id="KW-0813">Transport</keyword>
<keyword evidence="7" id="KW-1005">Bacterial flagellum biogenesis</keyword>
<evidence type="ECO:0000256" key="2">
    <source>
        <dbReference type="ARBA" id="ARBA00008531"/>
    </source>
</evidence>
<dbReference type="FunFam" id="3.40.50.300:FF:000695">
    <property type="entry name" value="Flagellar biosynthesis regulator FlhF"/>
    <property type="match status" value="1"/>
</dbReference>
<dbReference type="Pfam" id="PF00448">
    <property type="entry name" value="SRP54"/>
    <property type="match status" value="1"/>
</dbReference>
<dbReference type="Gene3D" id="3.40.50.300">
    <property type="entry name" value="P-loop containing nucleotide triphosphate hydrolases"/>
    <property type="match status" value="1"/>
</dbReference>
<comment type="subcellular location">
    <subcellularLocation>
        <location evidence="1">Cell membrane</location>
        <topology evidence="1">Peripheral membrane protein</topology>
        <orientation evidence="1">Cytoplasmic side</orientation>
    </subcellularLocation>
</comment>
<feature type="domain" description="SRP54-type proteins GTP-binding" evidence="16">
    <location>
        <begin position="370"/>
        <end position="561"/>
    </location>
</feature>
<evidence type="ECO:0000259" key="15">
    <source>
        <dbReference type="SMART" id="SM00382"/>
    </source>
</evidence>
<dbReference type="GO" id="GO:0044781">
    <property type="term" value="P:bacterial-type flagellum organization"/>
    <property type="evidence" value="ECO:0007669"/>
    <property type="project" value="UniProtKB-UniRule"/>
</dbReference>
<dbReference type="GO" id="GO:0003924">
    <property type="term" value="F:GTPase activity"/>
    <property type="evidence" value="ECO:0007669"/>
    <property type="project" value="UniProtKB-UniRule"/>
</dbReference>
<dbReference type="SMART" id="SM00962">
    <property type="entry name" value="SRP54"/>
    <property type="match status" value="1"/>
</dbReference>
<evidence type="ECO:0000256" key="3">
    <source>
        <dbReference type="ARBA" id="ARBA00014919"/>
    </source>
</evidence>
<evidence type="ECO:0000313" key="17">
    <source>
        <dbReference type="EMBL" id="TWI08012.1"/>
    </source>
</evidence>
<keyword evidence="11" id="KW-1006">Bacterial flagellum protein export</keyword>
<dbReference type="InterPro" id="IPR000897">
    <property type="entry name" value="SRP54_GTPase_dom"/>
</dbReference>
<feature type="compositionally biased region" description="Low complexity" evidence="14">
    <location>
        <begin position="62"/>
        <end position="78"/>
    </location>
</feature>
<proteinExistence type="inferred from homology"/>
<comment type="caution">
    <text evidence="17">The sequence shown here is derived from an EMBL/GenBank/DDBJ whole genome shotgun (WGS) entry which is preliminary data.</text>
</comment>
<evidence type="ECO:0000256" key="1">
    <source>
        <dbReference type="ARBA" id="ARBA00004413"/>
    </source>
</evidence>
<evidence type="ECO:0000259" key="16">
    <source>
        <dbReference type="SMART" id="SM00962"/>
    </source>
</evidence>
<dbReference type="InterPro" id="IPR020006">
    <property type="entry name" value="FlhF"/>
</dbReference>
<dbReference type="SMART" id="SM00382">
    <property type="entry name" value="AAA"/>
    <property type="match status" value="1"/>
</dbReference>
<evidence type="ECO:0000256" key="13">
    <source>
        <dbReference type="NCBIfam" id="TIGR03499"/>
    </source>
</evidence>
<dbReference type="InterPro" id="IPR027417">
    <property type="entry name" value="P-loop_NTPase"/>
</dbReference>
<evidence type="ECO:0000256" key="14">
    <source>
        <dbReference type="SAM" id="MobiDB-lite"/>
    </source>
</evidence>
<organism evidence="17 18">
    <name type="scientific">Aerolutibacter ruishenii</name>
    <dbReference type="NCBI Taxonomy" id="686800"/>
    <lineage>
        <taxon>Bacteria</taxon>
        <taxon>Pseudomonadati</taxon>
        <taxon>Pseudomonadota</taxon>
        <taxon>Gammaproteobacteria</taxon>
        <taxon>Lysobacterales</taxon>
        <taxon>Lysobacteraceae</taxon>
        <taxon>Aerolutibacter</taxon>
    </lineage>
</organism>
<dbReference type="GO" id="GO:0005886">
    <property type="term" value="C:plasma membrane"/>
    <property type="evidence" value="ECO:0007669"/>
    <property type="project" value="UniProtKB-SubCell"/>
</dbReference>
<dbReference type="GO" id="GO:0015031">
    <property type="term" value="P:protein transport"/>
    <property type="evidence" value="ECO:0007669"/>
    <property type="project" value="UniProtKB-KW"/>
</dbReference>
<sequence length="579" mass="61121">MRIKRFIAPDIRSALRMVRDEQGAEAVILSNRTTVDGIEIVAATDYDETLVQQALRTATSGEPATEGTAARPAAPAGEAAAQATFEPAPAAFRARGESVSWSARAEAVAREPALASAERGQAATRRAVFQIDERPTLESRYELTQADQAQAMPLVPTATAAVATQEPPMAEATGSRESAAPSRFEMMMAALTHQYVAAPAPAAEPPPAQPSAAVTTSDFDTQIAPPTAADTAPAGPLAAGAPSTEPCVASSIEPACGDPVPATDSAPALQTVPNAAIAEPAMAAMREELGLMRRMIERELGQMAGERLRGSASRALAMDLLLDYGCTQSLAQAVAERIDPDLDPARVPPVMLAALAQMLPVQRDEPLETGGIIALVGPTGAGKTTTTAKLAARFAARHRARDVALVTTDHHRTGAREQLQGFGRRLGITVCEAAGPESLSDTLQQLADYPLVLVDTAGYAGRDRALGSQLAWLRTTRNLRSLLVLPANGNPLDLADIVRRYRGLRPEAAVLTKIDETGRLGAALSVLLEHELRVAYTSHGQQVPTDLEPADASRLVLRLEKLRRAADNPLVNEDRHAIA</sequence>
<dbReference type="PANTHER" id="PTHR43134">
    <property type="entry name" value="SIGNAL RECOGNITION PARTICLE RECEPTOR SUBUNIT ALPHA"/>
    <property type="match status" value="1"/>
</dbReference>
<keyword evidence="8" id="KW-0653">Protein transport</keyword>
<dbReference type="NCBIfam" id="TIGR03499">
    <property type="entry name" value="FlhF"/>
    <property type="match status" value="1"/>
</dbReference>
<feature type="domain" description="AAA+ ATPase" evidence="15">
    <location>
        <begin position="369"/>
        <end position="563"/>
    </location>
</feature>
<evidence type="ECO:0000256" key="11">
    <source>
        <dbReference type="ARBA" id="ARBA00023225"/>
    </source>
</evidence>
<evidence type="ECO:0000256" key="12">
    <source>
        <dbReference type="ARBA" id="ARBA00025337"/>
    </source>
</evidence>
<dbReference type="Gene3D" id="1.20.120.1380">
    <property type="entry name" value="Flagellar FlhF biosynthesis protein, N domain"/>
    <property type="match status" value="1"/>
</dbReference>
<evidence type="ECO:0000256" key="9">
    <source>
        <dbReference type="ARBA" id="ARBA00023134"/>
    </source>
</evidence>
<feature type="region of interest" description="Disordered" evidence="14">
    <location>
        <begin position="57"/>
        <end position="78"/>
    </location>
</feature>
<dbReference type="InterPro" id="IPR003593">
    <property type="entry name" value="AAA+_ATPase"/>
</dbReference>
<evidence type="ECO:0000313" key="18">
    <source>
        <dbReference type="Proteomes" id="UP000316471"/>
    </source>
</evidence>
<dbReference type="AlphaFoldDB" id="A0A562LK67"/>
<comment type="similarity">
    <text evidence="2">Belongs to the GTP-binding SRP family.</text>
</comment>
<feature type="compositionally biased region" description="Low complexity" evidence="14">
    <location>
        <begin position="224"/>
        <end position="242"/>
    </location>
</feature>
<reference evidence="17 18" key="1">
    <citation type="journal article" date="2015" name="Stand. Genomic Sci.">
        <title>Genomic Encyclopedia of Bacterial and Archaeal Type Strains, Phase III: the genomes of soil and plant-associated and newly described type strains.</title>
        <authorList>
            <person name="Whitman W.B."/>
            <person name="Woyke T."/>
            <person name="Klenk H.P."/>
            <person name="Zhou Y."/>
            <person name="Lilburn T.G."/>
            <person name="Beck B.J."/>
            <person name="De Vos P."/>
            <person name="Vandamme P."/>
            <person name="Eisen J.A."/>
            <person name="Garrity G."/>
            <person name="Hugenholtz P."/>
            <person name="Kyrpides N.C."/>
        </authorList>
    </citation>
    <scope>NUCLEOTIDE SEQUENCE [LARGE SCALE GENOMIC DNA]</scope>
    <source>
        <strain evidence="17 18">CGMCC 1.10136</strain>
    </source>
</reference>
<evidence type="ECO:0000256" key="10">
    <source>
        <dbReference type="ARBA" id="ARBA00023136"/>
    </source>
</evidence>
<feature type="region of interest" description="Disordered" evidence="14">
    <location>
        <begin position="222"/>
        <end position="246"/>
    </location>
</feature>
<keyword evidence="6" id="KW-0547">Nucleotide-binding</keyword>
<evidence type="ECO:0000256" key="5">
    <source>
        <dbReference type="ARBA" id="ARBA00022475"/>
    </source>
</evidence>
<evidence type="ECO:0000256" key="8">
    <source>
        <dbReference type="ARBA" id="ARBA00022927"/>
    </source>
</evidence>
<name>A0A562LK67_9GAMM</name>
<dbReference type="SUPFAM" id="SSF52540">
    <property type="entry name" value="P-loop containing nucleoside triphosphate hydrolases"/>
    <property type="match status" value="1"/>
</dbReference>
<evidence type="ECO:0000256" key="6">
    <source>
        <dbReference type="ARBA" id="ARBA00022741"/>
    </source>
</evidence>
<dbReference type="EMBL" id="VLKP01000011">
    <property type="protein sequence ID" value="TWI08012.1"/>
    <property type="molecule type" value="Genomic_DNA"/>
</dbReference>
<keyword evidence="10" id="KW-0472">Membrane</keyword>
<dbReference type="GO" id="GO:0005047">
    <property type="term" value="F:signal recognition particle binding"/>
    <property type="evidence" value="ECO:0007669"/>
    <property type="project" value="TreeGrafter"/>
</dbReference>
<dbReference type="GO" id="GO:0005525">
    <property type="term" value="F:GTP binding"/>
    <property type="evidence" value="ECO:0007669"/>
    <property type="project" value="UniProtKB-UniRule"/>
</dbReference>
<dbReference type="GO" id="GO:0006614">
    <property type="term" value="P:SRP-dependent cotranslational protein targeting to membrane"/>
    <property type="evidence" value="ECO:0007669"/>
    <property type="project" value="UniProtKB-UniRule"/>
</dbReference>
<dbReference type="Proteomes" id="UP000316471">
    <property type="component" value="Unassembled WGS sequence"/>
</dbReference>
<keyword evidence="18" id="KW-1185">Reference proteome</keyword>
<keyword evidence="17" id="KW-0282">Flagellum</keyword>
<keyword evidence="9" id="KW-0342">GTP-binding</keyword>
<keyword evidence="17" id="KW-0966">Cell projection</keyword>
<dbReference type="PANTHER" id="PTHR43134:SF3">
    <property type="entry name" value="FLAGELLAR BIOSYNTHESIS PROTEIN FLHF"/>
    <property type="match status" value="1"/>
</dbReference>
<protein>
    <recommendedName>
        <fullName evidence="3 13">Flagellar biosynthesis protein FlhF</fullName>
    </recommendedName>
</protein>
<accession>A0A562LK67</accession>
<evidence type="ECO:0000256" key="7">
    <source>
        <dbReference type="ARBA" id="ARBA00022795"/>
    </source>
</evidence>
<gene>
    <name evidence="17" type="ORF">IP93_02620</name>
</gene>